<dbReference type="AlphaFoldDB" id="A0A9P4NXM2"/>
<feature type="region of interest" description="Disordered" evidence="1">
    <location>
        <begin position="1"/>
        <end position="24"/>
    </location>
</feature>
<dbReference type="Proteomes" id="UP000800235">
    <property type="component" value="Unassembled WGS sequence"/>
</dbReference>
<evidence type="ECO:0000313" key="2">
    <source>
        <dbReference type="EMBL" id="KAF2433158.1"/>
    </source>
</evidence>
<protein>
    <submittedName>
        <fullName evidence="2">Uncharacterized protein</fullName>
    </submittedName>
</protein>
<accession>A0A9P4NXM2</accession>
<name>A0A9P4NXM2_9PEZI</name>
<organism evidence="2 3">
    <name type="scientific">Tothia fuscella</name>
    <dbReference type="NCBI Taxonomy" id="1048955"/>
    <lineage>
        <taxon>Eukaryota</taxon>
        <taxon>Fungi</taxon>
        <taxon>Dikarya</taxon>
        <taxon>Ascomycota</taxon>
        <taxon>Pezizomycotina</taxon>
        <taxon>Dothideomycetes</taxon>
        <taxon>Pleosporomycetidae</taxon>
        <taxon>Venturiales</taxon>
        <taxon>Cylindrosympodiaceae</taxon>
        <taxon>Tothia</taxon>
    </lineage>
</organism>
<reference evidence="2" key="1">
    <citation type="journal article" date="2020" name="Stud. Mycol.">
        <title>101 Dothideomycetes genomes: a test case for predicting lifestyles and emergence of pathogens.</title>
        <authorList>
            <person name="Haridas S."/>
            <person name="Albert R."/>
            <person name="Binder M."/>
            <person name="Bloem J."/>
            <person name="Labutti K."/>
            <person name="Salamov A."/>
            <person name="Andreopoulos B."/>
            <person name="Baker S."/>
            <person name="Barry K."/>
            <person name="Bills G."/>
            <person name="Bluhm B."/>
            <person name="Cannon C."/>
            <person name="Castanera R."/>
            <person name="Culley D."/>
            <person name="Daum C."/>
            <person name="Ezra D."/>
            <person name="Gonzalez J."/>
            <person name="Henrissat B."/>
            <person name="Kuo A."/>
            <person name="Liang C."/>
            <person name="Lipzen A."/>
            <person name="Lutzoni F."/>
            <person name="Magnuson J."/>
            <person name="Mondo S."/>
            <person name="Nolan M."/>
            <person name="Ohm R."/>
            <person name="Pangilinan J."/>
            <person name="Park H.-J."/>
            <person name="Ramirez L."/>
            <person name="Alfaro M."/>
            <person name="Sun H."/>
            <person name="Tritt A."/>
            <person name="Yoshinaga Y."/>
            <person name="Zwiers L.-H."/>
            <person name="Turgeon B."/>
            <person name="Goodwin S."/>
            <person name="Spatafora J."/>
            <person name="Crous P."/>
            <person name="Grigoriev I."/>
        </authorList>
    </citation>
    <scope>NUCLEOTIDE SEQUENCE</scope>
    <source>
        <strain evidence="2">CBS 130266</strain>
    </source>
</reference>
<gene>
    <name evidence="2" type="ORF">EJ08DRAFT_647546</name>
</gene>
<sequence>MATESSRGTVLTNNTSTERGAPSINDDSNALVACTTSNPAVYGTSIGFFDFPREVRDLIYKDCLPIFFGPLWNSVVQTNKFAKPGLAQARPQIRHEFAEMYYHDAKISIFRWKPKGNLYGYFHSDLDTYIGDPVQIAELNGFGGLLAMPQSLCGYIRKAAIEIIPASMNYLHISTVVSKLDHIIDSCKKRLAVLPNLIQLVLRVLWCGKAVSRYRDDQIMPTDYEEGEIRKLVRFSADINTTIVCHA</sequence>
<dbReference type="EMBL" id="MU007022">
    <property type="protein sequence ID" value="KAF2433158.1"/>
    <property type="molecule type" value="Genomic_DNA"/>
</dbReference>
<evidence type="ECO:0000313" key="3">
    <source>
        <dbReference type="Proteomes" id="UP000800235"/>
    </source>
</evidence>
<proteinExistence type="predicted"/>
<evidence type="ECO:0000256" key="1">
    <source>
        <dbReference type="SAM" id="MobiDB-lite"/>
    </source>
</evidence>
<feature type="compositionally biased region" description="Polar residues" evidence="1">
    <location>
        <begin position="1"/>
        <end position="18"/>
    </location>
</feature>
<comment type="caution">
    <text evidence="2">The sequence shown here is derived from an EMBL/GenBank/DDBJ whole genome shotgun (WGS) entry which is preliminary data.</text>
</comment>
<keyword evidence="3" id="KW-1185">Reference proteome</keyword>